<dbReference type="Gene3D" id="3.10.129.10">
    <property type="entry name" value="Hotdog Thioesterase"/>
    <property type="match status" value="1"/>
</dbReference>
<protein>
    <submittedName>
        <fullName evidence="3">MaoC family dehydratase N-terminal domain-containing protein</fullName>
    </submittedName>
</protein>
<dbReference type="CDD" id="cd03441">
    <property type="entry name" value="R_hydratase_like"/>
    <property type="match status" value="1"/>
</dbReference>
<evidence type="ECO:0000313" key="3">
    <source>
        <dbReference type="EMBL" id="WLF44775.1"/>
    </source>
</evidence>
<gene>
    <name evidence="2" type="ORF">O4328_21985</name>
    <name evidence="3" type="ORF">Q5707_22925</name>
</gene>
<reference evidence="3" key="2">
    <citation type="submission" date="2023-07" db="EMBL/GenBank/DDBJ databases">
        <title>Genomic analysis of Rhodococcus opacus VOC-14 with glycol ethers degradation activity.</title>
        <authorList>
            <person name="Narkevich D.A."/>
            <person name="Hlushen A.M."/>
            <person name="Akhremchuk A.E."/>
            <person name="Sikolenko M.A."/>
            <person name="Valentovich L.N."/>
        </authorList>
    </citation>
    <scope>NUCLEOTIDE SEQUENCE</scope>
    <source>
        <strain evidence="3">VOC-14</strain>
    </source>
</reference>
<evidence type="ECO:0000313" key="4">
    <source>
        <dbReference type="Proteomes" id="UP001066327"/>
    </source>
</evidence>
<dbReference type="AlphaFoldDB" id="A0AAX3Y999"/>
<name>A0AAX3Y999_RHOOP</name>
<evidence type="ECO:0000313" key="2">
    <source>
        <dbReference type="EMBL" id="MCZ4586321.1"/>
    </source>
</evidence>
<dbReference type="InterPro" id="IPR039569">
    <property type="entry name" value="FAS1-like_DH_region"/>
</dbReference>
<accession>A0AAX3Y999</accession>
<dbReference type="Proteomes" id="UP001231166">
    <property type="component" value="Chromosome"/>
</dbReference>
<feature type="domain" description="FAS1-like dehydratase" evidence="1">
    <location>
        <begin position="24"/>
        <end position="163"/>
    </location>
</feature>
<keyword evidence="4" id="KW-1185">Reference proteome</keyword>
<evidence type="ECO:0000259" key="1">
    <source>
        <dbReference type="Pfam" id="PF13452"/>
    </source>
</evidence>
<reference evidence="2" key="1">
    <citation type="submission" date="2022-12" db="EMBL/GenBank/DDBJ databases">
        <authorList>
            <person name="Krivoruchko A.V."/>
            <person name="Elkin A."/>
        </authorList>
    </citation>
    <scope>NUCLEOTIDE SEQUENCE</scope>
    <source>
        <strain evidence="2">IEGM 249</strain>
    </source>
</reference>
<dbReference type="RefSeq" id="WP_133984292.1">
    <property type="nucleotide sequence ID" value="NZ_CP110469.1"/>
</dbReference>
<dbReference type="Pfam" id="PF13452">
    <property type="entry name" value="FAS1_DH_region"/>
    <property type="match status" value="1"/>
</dbReference>
<dbReference type="EMBL" id="JAPWIS010000011">
    <property type="protein sequence ID" value="MCZ4586321.1"/>
    <property type="molecule type" value="Genomic_DNA"/>
</dbReference>
<proteinExistence type="predicted"/>
<dbReference type="SUPFAM" id="SSF54637">
    <property type="entry name" value="Thioesterase/thiol ester dehydrase-isomerase"/>
    <property type="match status" value="1"/>
</dbReference>
<organism evidence="3 5">
    <name type="scientific">Rhodococcus opacus</name>
    <name type="common">Nocardia opaca</name>
    <dbReference type="NCBI Taxonomy" id="37919"/>
    <lineage>
        <taxon>Bacteria</taxon>
        <taxon>Bacillati</taxon>
        <taxon>Actinomycetota</taxon>
        <taxon>Actinomycetes</taxon>
        <taxon>Mycobacteriales</taxon>
        <taxon>Nocardiaceae</taxon>
        <taxon>Rhodococcus</taxon>
    </lineage>
</organism>
<dbReference type="InterPro" id="IPR029069">
    <property type="entry name" value="HotDog_dom_sf"/>
</dbReference>
<dbReference type="Proteomes" id="UP001066327">
    <property type="component" value="Unassembled WGS sequence"/>
</dbReference>
<sequence>MAQSLVMGSYDQARALVGRMTAVSVSSGPVNEAMIKYFASAAEDSNPSYWDEEFADAQWGSIISPPSMLVHWVVPPPWSPGEPSGGHLAPQILMTQVPLPGDTIINVSVDYTYHRPVRIGDRLKMVEELVDVSAEKTTQLGTGHFVTTSATYYTQDDDIVATQTNVLFRFSVGDRNA</sequence>
<dbReference type="EMBL" id="CP130953">
    <property type="protein sequence ID" value="WLF44775.1"/>
    <property type="molecule type" value="Genomic_DNA"/>
</dbReference>
<evidence type="ECO:0000313" key="5">
    <source>
        <dbReference type="Proteomes" id="UP001231166"/>
    </source>
</evidence>